<keyword evidence="3" id="KW-1185">Reference proteome</keyword>
<dbReference type="EMBL" id="CM035420">
    <property type="protein sequence ID" value="KAH7404574.1"/>
    <property type="molecule type" value="Genomic_DNA"/>
</dbReference>
<dbReference type="Proteomes" id="UP000825935">
    <property type="component" value="Chromosome 15"/>
</dbReference>
<evidence type="ECO:0000313" key="3">
    <source>
        <dbReference type="Proteomes" id="UP000825935"/>
    </source>
</evidence>
<comment type="caution">
    <text evidence="2">The sequence shown here is derived from an EMBL/GenBank/DDBJ whole genome shotgun (WGS) entry which is preliminary data.</text>
</comment>
<gene>
    <name evidence="2" type="ORF">KP509_15G032600</name>
</gene>
<accession>A0A8T2T383</accession>
<dbReference type="PANTHER" id="PTHR34061">
    <property type="entry name" value="PROTEIN, PUTATIVE-RELATED"/>
    <property type="match status" value="1"/>
</dbReference>
<proteinExistence type="predicted"/>
<dbReference type="PANTHER" id="PTHR34061:SF17">
    <property type="entry name" value="EXPRESSED PROTEIN"/>
    <property type="match status" value="1"/>
</dbReference>
<evidence type="ECO:0000313" key="2">
    <source>
        <dbReference type="EMBL" id="KAH7404574.1"/>
    </source>
</evidence>
<dbReference type="AlphaFoldDB" id="A0A8T2T383"/>
<reference evidence="2" key="1">
    <citation type="submission" date="2021-08" db="EMBL/GenBank/DDBJ databases">
        <title>WGS assembly of Ceratopteris richardii.</title>
        <authorList>
            <person name="Marchant D.B."/>
            <person name="Chen G."/>
            <person name="Jenkins J."/>
            <person name="Shu S."/>
            <person name="Leebens-Mack J."/>
            <person name="Grimwood J."/>
            <person name="Schmutz J."/>
            <person name="Soltis P."/>
            <person name="Soltis D."/>
            <person name="Chen Z.-H."/>
        </authorList>
    </citation>
    <scope>NUCLEOTIDE SEQUENCE</scope>
    <source>
        <strain evidence="2">Whitten #5841</strain>
        <tissue evidence="2">Leaf</tissue>
    </source>
</reference>
<name>A0A8T2T383_CERRI</name>
<protein>
    <submittedName>
        <fullName evidence="2">Uncharacterized protein</fullName>
    </submittedName>
</protein>
<feature type="region of interest" description="Disordered" evidence="1">
    <location>
        <begin position="1"/>
        <end position="29"/>
    </location>
</feature>
<evidence type="ECO:0000256" key="1">
    <source>
        <dbReference type="SAM" id="MobiDB-lite"/>
    </source>
</evidence>
<organism evidence="2 3">
    <name type="scientific">Ceratopteris richardii</name>
    <name type="common">Triangle waterfern</name>
    <dbReference type="NCBI Taxonomy" id="49495"/>
    <lineage>
        <taxon>Eukaryota</taxon>
        <taxon>Viridiplantae</taxon>
        <taxon>Streptophyta</taxon>
        <taxon>Embryophyta</taxon>
        <taxon>Tracheophyta</taxon>
        <taxon>Polypodiopsida</taxon>
        <taxon>Polypodiidae</taxon>
        <taxon>Polypodiales</taxon>
        <taxon>Pteridineae</taxon>
        <taxon>Pteridaceae</taxon>
        <taxon>Parkerioideae</taxon>
        <taxon>Ceratopteris</taxon>
    </lineage>
</organism>
<sequence>MVCSLAMREGKQRRSPQPGNMPSVSGDLSLVRRNGESSKQMTMQKMAGWLGSGLHTAFFASMDTCACIRLDTLEEPVLRARSMEHLSLQLSQRNHRLRQECSAFPPHRHCLNLPSTHTRRLHHSSNRHRPRVFSHVGSAAVHPGNRLSPISEAYP</sequence>